<dbReference type="Pfam" id="PF02230">
    <property type="entry name" value="Abhydrolase_2"/>
    <property type="match status" value="1"/>
</dbReference>
<dbReference type="SUPFAM" id="SSF53474">
    <property type="entry name" value="alpha/beta-Hydrolases"/>
    <property type="match status" value="1"/>
</dbReference>
<name>A0A9D4UYS9_ADICA</name>
<proteinExistence type="predicted"/>
<dbReference type="Proteomes" id="UP000886520">
    <property type="component" value="Chromosome 9"/>
</dbReference>
<dbReference type="PANTHER" id="PTHR46234">
    <property type="entry name" value="ALPHA/BETA-HYDROLASES SUPERFAMILY PROTEIN"/>
    <property type="match status" value="1"/>
</dbReference>
<keyword evidence="1" id="KW-0812">Transmembrane</keyword>
<keyword evidence="4" id="KW-1185">Reference proteome</keyword>
<evidence type="ECO:0000259" key="2">
    <source>
        <dbReference type="Pfam" id="PF02230"/>
    </source>
</evidence>
<evidence type="ECO:0000313" key="3">
    <source>
        <dbReference type="EMBL" id="KAI5075912.1"/>
    </source>
</evidence>
<dbReference type="InterPro" id="IPR029058">
    <property type="entry name" value="AB_hydrolase_fold"/>
</dbReference>
<feature type="non-terminal residue" evidence="3">
    <location>
        <position position="327"/>
    </location>
</feature>
<protein>
    <recommendedName>
        <fullName evidence="2">Phospholipase/carboxylesterase/thioesterase domain-containing protein</fullName>
    </recommendedName>
</protein>
<organism evidence="3 4">
    <name type="scientific">Adiantum capillus-veneris</name>
    <name type="common">Maidenhair fern</name>
    <dbReference type="NCBI Taxonomy" id="13818"/>
    <lineage>
        <taxon>Eukaryota</taxon>
        <taxon>Viridiplantae</taxon>
        <taxon>Streptophyta</taxon>
        <taxon>Embryophyta</taxon>
        <taxon>Tracheophyta</taxon>
        <taxon>Polypodiopsida</taxon>
        <taxon>Polypodiidae</taxon>
        <taxon>Polypodiales</taxon>
        <taxon>Pteridineae</taxon>
        <taxon>Pteridaceae</taxon>
        <taxon>Vittarioideae</taxon>
        <taxon>Adiantum</taxon>
    </lineage>
</organism>
<reference evidence="3" key="1">
    <citation type="submission" date="2021-01" db="EMBL/GenBank/DDBJ databases">
        <title>Adiantum capillus-veneris genome.</title>
        <authorList>
            <person name="Fang Y."/>
            <person name="Liao Q."/>
        </authorList>
    </citation>
    <scope>NUCLEOTIDE SEQUENCE</scope>
    <source>
        <strain evidence="3">H3</strain>
        <tissue evidence="3">Leaf</tissue>
    </source>
</reference>
<feature type="transmembrane region" description="Helical" evidence="1">
    <location>
        <begin position="6"/>
        <end position="25"/>
    </location>
</feature>
<comment type="caution">
    <text evidence="3">The sequence shown here is derived from an EMBL/GenBank/DDBJ whole genome shotgun (WGS) entry which is preliminary data.</text>
</comment>
<dbReference type="GO" id="GO:0016787">
    <property type="term" value="F:hydrolase activity"/>
    <property type="evidence" value="ECO:0007669"/>
    <property type="project" value="InterPro"/>
</dbReference>
<dbReference type="EMBL" id="JABFUD020000009">
    <property type="protein sequence ID" value="KAI5075912.1"/>
    <property type="molecule type" value="Genomic_DNA"/>
</dbReference>
<accession>A0A9D4UYS9</accession>
<keyword evidence="1" id="KW-1133">Transmembrane helix</keyword>
<evidence type="ECO:0000256" key="1">
    <source>
        <dbReference type="SAM" id="Phobius"/>
    </source>
</evidence>
<dbReference type="InterPro" id="IPR003140">
    <property type="entry name" value="PLipase/COase/thioEstase"/>
</dbReference>
<sequence length="327" mass="35296">LFHLTVVSLYLLFLKAVVTLSLVLIDYERKRYMGSCGLLLGLAPMRLHLNSSIARCSATFLCDPSCFKQIRPICMASASTSSKPKLQSGRKLSFGTTHVIQPKGEHRATVVWLHGLGDVGASWAEALEDLPLQNIKWIVPTAPVQPVAVMAGFPCNAWFDVGSLTEEGPNDLEGLDASAAHVAELLSKESANVKLGVGGFSQGAATSMYTTACSFIGSYSDGTSFPCKLNITVAISGWLPSTKTIESRLKENPEAIKGAKDYSIFLGHGTSDEIVLYKFGQKSAVALQALGFSSLVFKTYKGLGHYTNSTEMEDICTFLKERLQLQG</sequence>
<keyword evidence="1" id="KW-0472">Membrane</keyword>
<evidence type="ECO:0000313" key="4">
    <source>
        <dbReference type="Proteomes" id="UP000886520"/>
    </source>
</evidence>
<gene>
    <name evidence="3" type="ORF">GOP47_0009988</name>
</gene>
<dbReference type="OrthoDB" id="2418081at2759"/>
<feature type="domain" description="Phospholipase/carboxylesterase/thioesterase" evidence="2">
    <location>
        <begin position="97"/>
        <end position="320"/>
    </location>
</feature>
<dbReference type="AlphaFoldDB" id="A0A9D4UYS9"/>
<dbReference type="Gene3D" id="3.40.50.1820">
    <property type="entry name" value="alpha/beta hydrolase"/>
    <property type="match status" value="1"/>
</dbReference>